<dbReference type="InterPro" id="IPR005358">
    <property type="entry name" value="Puta_zinc/iron-chelating_dom"/>
</dbReference>
<dbReference type="OrthoDB" id="9810361at2"/>
<protein>
    <submittedName>
        <fullName evidence="1">Lipoprotein</fullName>
    </submittedName>
</protein>
<dbReference type="Proteomes" id="UP000427906">
    <property type="component" value="Chromosome"/>
</dbReference>
<keyword evidence="1" id="KW-0449">Lipoprotein</keyword>
<reference evidence="1 2" key="1">
    <citation type="submission" date="2019-11" db="EMBL/GenBank/DDBJ databases">
        <title>Comparative genomics of hydrocarbon-degrading Desulfosarcina strains.</title>
        <authorList>
            <person name="Watanabe M."/>
            <person name="Kojima H."/>
            <person name="Fukui M."/>
        </authorList>
    </citation>
    <scope>NUCLEOTIDE SEQUENCE [LARGE SCALE GENOMIC DNA]</scope>
    <source>
        <strain evidence="1 2">PL12</strain>
    </source>
</reference>
<organism evidence="1 2">
    <name type="scientific">Desulfosarcina alkanivorans</name>
    <dbReference type="NCBI Taxonomy" id="571177"/>
    <lineage>
        <taxon>Bacteria</taxon>
        <taxon>Pseudomonadati</taxon>
        <taxon>Thermodesulfobacteriota</taxon>
        <taxon>Desulfobacteria</taxon>
        <taxon>Desulfobacterales</taxon>
        <taxon>Desulfosarcinaceae</taxon>
        <taxon>Desulfosarcina</taxon>
    </lineage>
</organism>
<dbReference type="PANTHER" id="PTHR35866">
    <property type="entry name" value="PUTATIVE-RELATED"/>
    <property type="match status" value="1"/>
</dbReference>
<evidence type="ECO:0000313" key="2">
    <source>
        <dbReference type="Proteomes" id="UP000427906"/>
    </source>
</evidence>
<keyword evidence="2" id="KW-1185">Reference proteome</keyword>
<gene>
    <name evidence="1" type="ORF">DSCA_30980</name>
</gene>
<evidence type="ECO:0000313" key="1">
    <source>
        <dbReference type="EMBL" id="BBO69168.1"/>
    </source>
</evidence>
<sequence>MKSIKPETIDQLPGIPLKKGDTFNFRCHRGLPCFNQCCRNLNLFLYPYDVLRLRKHLDMDSDRFLETHVDVVMREGNYFPDVLLRMADNESKTCPFLSDAGCTVYPDRPDTCRTFPVEHGMLFSDRPGAHEIVSFYRPPDFCQGRHERQKLTLAQWADDQEAVTHNRMTARWASIKALFQKDPWGPEGLNGAKGKMAFMAAYNIDRFRDFVFQSSFLKRYRVKKARAQKLRASDRELLLFGFEWIRYFVWGIPSKDIRS</sequence>
<dbReference type="KEGG" id="dalk:DSCA_30980"/>
<accession>A0A5K7YJY0</accession>
<proteinExistence type="predicted"/>
<dbReference type="EMBL" id="AP021874">
    <property type="protein sequence ID" value="BBO69168.1"/>
    <property type="molecule type" value="Genomic_DNA"/>
</dbReference>
<name>A0A5K7YJY0_9BACT</name>
<dbReference type="AlphaFoldDB" id="A0A5K7YJY0"/>
<dbReference type="Pfam" id="PF03692">
    <property type="entry name" value="CxxCxxCC"/>
    <property type="match status" value="1"/>
</dbReference>
<dbReference type="PANTHER" id="PTHR35866:SF1">
    <property type="entry name" value="YKGJ FAMILY CYSTEINE CLUSTER PROTEIN"/>
    <property type="match status" value="1"/>
</dbReference>
<dbReference type="RefSeq" id="WP_155317244.1">
    <property type="nucleotide sequence ID" value="NZ_AP021874.1"/>
</dbReference>